<dbReference type="InterPro" id="IPR000700">
    <property type="entry name" value="PAS-assoc_C"/>
</dbReference>
<dbReference type="NCBIfam" id="TIGR00229">
    <property type="entry name" value="sensory_box"/>
    <property type="match status" value="1"/>
</dbReference>
<dbReference type="Proteomes" id="UP000199158">
    <property type="component" value="Unassembled WGS sequence"/>
</dbReference>
<dbReference type="SUPFAM" id="SSF55073">
    <property type="entry name" value="Nucleotide cyclase"/>
    <property type="match status" value="1"/>
</dbReference>
<reference evidence="3 4" key="1">
    <citation type="submission" date="2016-10" db="EMBL/GenBank/DDBJ databases">
        <authorList>
            <person name="de Groot N.N."/>
        </authorList>
    </citation>
    <scope>NUCLEOTIDE SEQUENCE [LARGE SCALE GENOMIC DNA]</scope>
    <source>
        <strain evidence="3 4">CGMCC 1.5070</strain>
    </source>
</reference>
<dbReference type="InterPro" id="IPR000014">
    <property type="entry name" value="PAS"/>
</dbReference>
<dbReference type="InterPro" id="IPR052155">
    <property type="entry name" value="Biofilm_reg_signaling"/>
</dbReference>
<sequence>MENYQVGIKKNFNKLACGFVSLRLGKKITLLYASEEFFNIIGYTRKEFLYFNQQNIKHIIPEQDFLKLIAILNPRHTKKDTKFELSIVKKNGRTTRLLINGHYTQDVDGQQILQVAVIDITAIIEQQNILFEFMDSIPGGAAKIKFNANHIELLFASGGFYRLGGYTRDEYEMLKCNVNGFRFAVSEDAQNLVHTAVSQIENGENAKLEFRIRHKDSRIVWVMMQSSTIRKEKSGYIASCVFSDITEQKRLTEHLRRKAQLDPLTKLYNKITCEKLINKRLMESSKNQHHAMMVIDIDNFKGVNDHLGHLFGDTVLGEIAAKMRHVLDESVVIGRVGGDEFVVFVQNVTMCEVVEKYAEIICNIFRCTYLKDRKDCKISGSVGIAMYPQDGTSYIELFSNADQALYCAKNQGKNRCELFKSKTFNKVTII</sequence>
<dbReference type="Gene3D" id="3.30.450.20">
    <property type="entry name" value="PAS domain"/>
    <property type="match status" value="2"/>
</dbReference>
<dbReference type="SMART" id="SM00267">
    <property type="entry name" value="GGDEF"/>
    <property type="match status" value="1"/>
</dbReference>
<organism evidence="3 4">
    <name type="scientific">Hydrogenoanaerobacterium saccharovorans</name>
    <dbReference type="NCBI Taxonomy" id="474960"/>
    <lineage>
        <taxon>Bacteria</taxon>
        <taxon>Bacillati</taxon>
        <taxon>Bacillota</taxon>
        <taxon>Clostridia</taxon>
        <taxon>Eubacteriales</taxon>
        <taxon>Oscillospiraceae</taxon>
        <taxon>Hydrogenoanaerobacterium</taxon>
    </lineage>
</organism>
<evidence type="ECO:0000313" key="3">
    <source>
        <dbReference type="EMBL" id="SEM62801.1"/>
    </source>
</evidence>
<dbReference type="RefSeq" id="WP_092752149.1">
    <property type="nucleotide sequence ID" value="NZ_FOCG01000001.1"/>
</dbReference>
<dbReference type="PROSITE" id="PS50113">
    <property type="entry name" value="PAC"/>
    <property type="match status" value="1"/>
</dbReference>
<dbReference type="AlphaFoldDB" id="A0A1H7ZWV6"/>
<evidence type="ECO:0000259" key="2">
    <source>
        <dbReference type="PROSITE" id="PS50887"/>
    </source>
</evidence>
<dbReference type="InterPro" id="IPR013655">
    <property type="entry name" value="PAS_fold_3"/>
</dbReference>
<feature type="domain" description="PAC" evidence="1">
    <location>
        <begin position="206"/>
        <end position="257"/>
    </location>
</feature>
<accession>A0A1H7ZWV6</accession>
<dbReference type="InterPro" id="IPR029787">
    <property type="entry name" value="Nucleotide_cyclase"/>
</dbReference>
<dbReference type="PANTHER" id="PTHR44757:SF2">
    <property type="entry name" value="BIOFILM ARCHITECTURE MAINTENANCE PROTEIN MBAA"/>
    <property type="match status" value="1"/>
</dbReference>
<dbReference type="EMBL" id="FOCG01000001">
    <property type="protein sequence ID" value="SEM62801.1"/>
    <property type="molecule type" value="Genomic_DNA"/>
</dbReference>
<dbReference type="CDD" id="cd00130">
    <property type="entry name" value="PAS"/>
    <property type="match status" value="1"/>
</dbReference>
<dbReference type="PANTHER" id="PTHR44757">
    <property type="entry name" value="DIGUANYLATE CYCLASE DGCP"/>
    <property type="match status" value="1"/>
</dbReference>
<dbReference type="SUPFAM" id="SSF55785">
    <property type="entry name" value="PYP-like sensor domain (PAS domain)"/>
    <property type="match status" value="2"/>
</dbReference>
<evidence type="ECO:0000313" key="4">
    <source>
        <dbReference type="Proteomes" id="UP000199158"/>
    </source>
</evidence>
<gene>
    <name evidence="3" type="ORF">SAMN05216180_0947</name>
</gene>
<dbReference type="SMART" id="SM00086">
    <property type="entry name" value="PAC"/>
    <property type="match status" value="2"/>
</dbReference>
<dbReference type="Pfam" id="PF00990">
    <property type="entry name" value="GGDEF"/>
    <property type="match status" value="1"/>
</dbReference>
<dbReference type="InterPro" id="IPR001610">
    <property type="entry name" value="PAC"/>
</dbReference>
<dbReference type="InterPro" id="IPR043128">
    <property type="entry name" value="Rev_trsase/Diguanyl_cyclase"/>
</dbReference>
<proteinExistence type="predicted"/>
<dbReference type="CDD" id="cd01949">
    <property type="entry name" value="GGDEF"/>
    <property type="match status" value="1"/>
</dbReference>
<protein>
    <submittedName>
        <fullName evidence="3">PAS domain S-box-containing protein/diguanylate cyclase (GGDEF) domain-containing protein</fullName>
    </submittedName>
</protein>
<dbReference type="InterPro" id="IPR000160">
    <property type="entry name" value="GGDEF_dom"/>
</dbReference>
<keyword evidence="4" id="KW-1185">Reference proteome</keyword>
<dbReference type="Pfam" id="PF08447">
    <property type="entry name" value="PAS_3"/>
    <property type="match status" value="1"/>
</dbReference>
<name>A0A1H7ZWV6_9FIRM</name>
<dbReference type="NCBIfam" id="TIGR00254">
    <property type="entry name" value="GGDEF"/>
    <property type="match status" value="1"/>
</dbReference>
<dbReference type="Gene3D" id="3.30.70.270">
    <property type="match status" value="1"/>
</dbReference>
<dbReference type="InterPro" id="IPR035965">
    <property type="entry name" value="PAS-like_dom_sf"/>
</dbReference>
<dbReference type="STRING" id="474960.SAMN05216180_0947"/>
<dbReference type="OrthoDB" id="9804955at2"/>
<dbReference type="Pfam" id="PF13426">
    <property type="entry name" value="PAS_9"/>
    <property type="match status" value="1"/>
</dbReference>
<dbReference type="PROSITE" id="PS50887">
    <property type="entry name" value="GGDEF"/>
    <property type="match status" value="1"/>
</dbReference>
<evidence type="ECO:0000259" key="1">
    <source>
        <dbReference type="PROSITE" id="PS50113"/>
    </source>
</evidence>
<feature type="domain" description="GGDEF" evidence="2">
    <location>
        <begin position="288"/>
        <end position="421"/>
    </location>
</feature>